<evidence type="ECO:0000313" key="1">
    <source>
        <dbReference type="EMBL" id="KAI3737052.1"/>
    </source>
</evidence>
<dbReference type="EMBL" id="CM042013">
    <property type="protein sequence ID" value="KAI3737052.1"/>
    <property type="molecule type" value="Genomic_DNA"/>
</dbReference>
<gene>
    <name evidence="1" type="ORF">L2E82_27047</name>
</gene>
<organism evidence="1 2">
    <name type="scientific">Cichorium intybus</name>
    <name type="common">Chicory</name>
    <dbReference type="NCBI Taxonomy" id="13427"/>
    <lineage>
        <taxon>Eukaryota</taxon>
        <taxon>Viridiplantae</taxon>
        <taxon>Streptophyta</taxon>
        <taxon>Embryophyta</taxon>
        <taxon>Tracheophyta</taxon>
        <taxon>Spermatophyta</taxon>
        <taxon>Magnoliopsida</taxon>
        <taxon>eudicotyledons</taxon>
        <taxon>Gunneridae</taxon>
        <taxon>Pentapetalae</taxon>
        <taxon>asterids</taxon>
        <taxon>campanulids</taxon>
        <taxon>Asterales</taxon>
        <taxon>Asteraceae</taxon>
        <taxon>Cichorioideae</taxon>
        <taxon>Cichorieae</taxon>
        <taxon>Cichoriinae</taxon>
        <taxon>Cichorium</taxon>
    </lineage>
</organism>
<dbReference type="Proteomes" id="UP001055811">
    <property type="component" value="Linkage Group LG05"/>
</dbReference>
<comment type="caution">
    <text evidence="1">The sequence shown here is derived from an EMBL/GenBank/DDBJ whole genome shotgun (WGS) entry which is preliminary data.</text>
</comment>
<reference evidence="2" key="1">
    <citation type="journal article" date="2022" name="Mol. Ecol. Resour.">
        <title>The genomes of chicory, endive, great burdock and yacon provide insights into Asteraceae palaeo-polyploidization history and plant inulin production.</title>
        <authorList>
            <person name="Fan W."/>
            <person name="Wang S."/>
            <person name="Wang H."/>
            <person name="Wang A."/>
            <person name="Jiang F."/>
            <person name="Liu H."/>
            <person name="Zhao H."/>
            <person name="Xu D."/>
            <person name="Zhang Y."/>
        </authorList>
    </citation>
    <scope>NUCLEOTIDE SEQUENCE [LARGE SCALE GENOMIC DNA]</scope>
    <source>
        <strain evidence="2">cv. Punajuju</strain>
    </source>
</reference>
<accession>A0ACB9CSJ4</accession>
<sequence length="135" mass="15273">MSISFNRITPSKEETTTILDFEGDITKLADAESFLYRILRAVPSAFTRISIMLFKFNYNSEVSDLNNSLRTLETACKELKTRGLLVKLLEAVLKAGNTIGSKFQTRFRREVDSSSHHQPSWISLARSGNNTLKLN</sequence>
<evidence type="ECO:0000313" key="2">
    <source>
        <dbReference type="Proteomes" id="UP001055811"/>
    </source>
</evidence>
<protein>
    <submittedName>
        <fullName evidence="1">Uncharacterized protein</fullName>
    </submittedName>
</protein>
<proteinExistence type="predicted"/>
<keyword evidence="2" id="KW-1185">Reference proteome</keyword>
<reference evidence="1 2" key="2">
    <citation type="journal article" date="2022" name="Mol. Ecol. Resour.">
        <title>The genomes of chicory, endive, great burdock and yacon provide insights into Asteraceae paleo-polyploidization history and plant inulin production.</title>
        <authorList>
            <person name="Fan W."/>
            <person name="Wang S."/>
            <person name="Wang H."/>
            <person name="Wang A."/>
            <person name="Jiang F."/>
            <person name="Liu H."/>
            <person name="Zhao H."/>
            <person name="Xu D."/>
            <person name="Zhang Y."/>
        </authorList>
    </citation>
    <scope>NUCLEOTIDE SEQUENCE [LARGE SCALE GENOMIC DNA]</scope>
    <source>
        <strain evidence="2">cv. Punajuju</strain>
        <tissue evidence="1">Leaves</tissue>
    </source>
</reference>
<name>A0ACB9CSJ4_CICIN</name>